<dbReference type="SUPFAM" id="SSF53448">
    <property type="entry name" value="Nucleotide-diphospho-sugar transferases"/>
    <property type="match status" value="1"/>
</dbReference>
<dbReference type="EMBL" id="AGUD01000326">
    <property type="protein sequence ID" value="EHN08784.1"/>
    <property type="molecule type" value="Genomic_DNA"/>
</dbReference>
<name>H0EC01_9ACTN</name>
<reference evidence="1 2" key="1">
    <citation type="journal article" date="2013" name="Biodegradation">
        <title>Quantitative proteomic analysis of ibuprofen-degrading Patulibacter sp. strain I11.</title>
        <authorList>
            <person name="Almeida B."/>
            <person name="Kjeldal H."/>
            <person name="Lolas I."/>
            <person name="Knudsen A.D."/>
            <person name="Carvalho G."/>
            <person name="Nielsen K.L."/>
            <person name="Barreto Crespo M.T."/>
            <person name="Stensballe A."/>
            <person name="Nielsen J.L."/>
        </authorList>
    </citation>
    <scope>NUCLEOTIDE SEQUENCE [LARGE SCALE GENOMIC DNA]</scope>
    <source>
        <strain evidence="1 2">I11</strain>
    </source>
</reference>
<evidence type="ECO:0000313" key="1">
    <source>
        <dbReference type="EMBL" id="EHN08784.1"/>
    </source>
</evidence>
<dbReference type="PANTHER" id="PTHR43179:SF7">
    <property type="entry name" value="RHAMNOSYLTRANSFERASE WBBL"/>
    <property type="match status" value="1"/>
</dbReference>
<accession>H0EC01</accession>
<dbReference type="Gene3D" id="3.90.550.10">
    <property type="entry name" value="Spore Coat Polysaccharide Biosynthesis Protein SpsA, Chain A"/>
    <property type="match status" value="1"/>
</dbReference>
<keyword evidence="1" id="KW-0808">Transferase</keyword>
<sequence>MSPELVVQIVNFRTRSYLERCLEGLLDELAASGIAHRVLVLENGSGDRLDDVVAPYGERVELVVGQQNLGFGGGHDLLATRADSPFLCCLNPDVAIERRGVFAALLEHFADPAVVAAGPLLLTDAGEPQVWDHGELRGLRARVANGAGHAHWRPRERPTEVAWVSGAFLLLRRSAFDAVGGFDRRFFLYKEEEDLCLQLRRAGGRIVYDPRVAARHVGGVVARREEHLETSIARYVEKNLPGRRRRWLLDQLYRHVTRRI</sequence>
<organism evidence="1 2">
    <name type="scientific">Patulibacter medicamentivorans</name>
    <dbReference type="NCBI Taxonomy" id="1097667"/>
    <lineage>
        <taxon>Bacteria</taxon>
        <taxon>Bacillati</taxon>
        <taxon>Actinomycetota</taxon>
        <taxon>Thermoleophilia</taxon>
        <taxon>Solirubrobacterales</taxon>
        <taxon>Patulibacteraceae</taxon>
        <taxon>Patulibacter</taxon>
    </lineage>
</organism>
<dbReference type="OrthoDB" id="9771846at2"/>
<protein>
    <submittedName>
        <fullName evidence="1">Glycosyl transferase group 2 family protein</fullName>
    </submittedName>
</protein>
<dbReference type="Proteomes" id="UP000005143">
    <property type="component" value="Unassembled WGS sequence"/>
</dbReference>
<dbReference type="InterPro" id="IPR029044">
    <property type="entry name" value="Nucleotide-diphossugar_trans"/>
</dbReference>
<gene>
    <name evidence="1" type="ORF">PAI11_43860</name>
</gene>
<dbReference type="CDD" id="cd04186">
    <property type="entry name" value="GT_2_like_c"/>
    <property type="match status" value="1"/>
</dbReference>
<dbReference type="GO" id="GO:0016740">
    <property type="term" value="F:transferase activity"/>
    <property type="evidence" value="ECO:0007669"/>
    <property type="project" value="UniProtKB-KW"/>
</dbReference>
<comment type="caution">
    <text evidence="1">The sequence shown here is derived from an EMBL/GenBank/DDBJ whole genome shotgun (WGS) entry which is preliminary data.</text>
</comment>
<dbReference type="AlphaFoldDB" id="H0EC01"/>
<keyword evidence="2" id="KW-1185">Reference proteome</keyword>
<dbReference type="Pfam" id="PF13641">
    <property type="entry name" value="Glyco_tranf_2_3"/>
    <property type="match status" value="1"/>
</dbReference>
<dbReference type="RefSeq" id="WP_007579444.1">
    <property type="nucleotide sequence ID" value="NZ_AGUD01000326.1"/>
</dbReference>
<dbReference type="PANTHER" id="PTHR43179">
    <property type="entry name" value="RHAMNOSYLTRANSFERASE WBBL"/>
    <property type="match status" value="1"/>
</dbReference>
<proteinExistence type="predicted"/>
<evidence type="ECO:0000313" key="2">
    <source>
        <dbReference type="Proteomes" id="UP000005143"/>
    </source>
</evidence>